<dbReference type="PRINTS" id="PR00705">
    <property type="entry name" value="PAPAIN"/>
</dbReference>
<evidence type="ECO:0000313" key="10">
    <source>
        <dbReference type="EMBL" id="VEN60080.1"/>
    </source>
</evidence>
<keyword evidence="7" id="KW-1015">Disulfide bond</keyword>
<dbReference type="InterPro" id="IPR038765">
    <property type="entry name" value="Papain-like_cys_pep_sf"/>
</dbReference>
<keyword evidence="4" id="KW-0378">Hydrolase</keyword>
<reference evidence="10 11" key="1">
    <citation type="submission" date="2019-01" db="EMBL/GenBank/DDBJ databases">
        <authorList>
            <person name="Sayadi A."/>
        </authorList>
    </citation>
    <scope>NUCLEOTIDE SEQUENCE [LARGE SCALE GENOMIC DNA]</scope>
</reference>
<dbReference type="CDD" id="cd02620">
    <property type="entry name" value="Peptidase_C1A_CathepsinB"/>
    <property type="match status" value="1"/>
</dbReference>
<protein>
    <recommendedName>
        <fullName evidence="9">Peptidase C1A papain C-terminal domain-containing protein</fullName>
    </recommendedName>
</protein>
<gene>
    <name evidence="10" type="ORF">CALMAC_LOCUS17881</name>
</gene>
<feature type="signal peptide" evidence="8">
    <location>
        <begin position="1"/>
        <end position="18"/>
    </location>
</feature>
<dbReference type="InterPro" id="IPR000169">
    <property type="entry name" value="Pept_cys_AS"/>
</dbReference>
<feature type="chain" id="PRO_5025066917" description="Peptidase C1A papain C-terminal domain-containing protein" evidence="8">
    <location>
        <begin position="19"/>
        <end position="331"/>
    </location>
</feature>
<dbReference type="PROSITE" id="PS00639">
    <property type="entry name" value="THIOL_PROTEASE_HIS"/>
    <property type="match status" value="1"/>
</dbReference>
<dbReference type="AlphaFoldDB" id="A0A653DIP3"/>
<dbReference type="InterPro" id="IPR000668">
    <property type="entry name" value="Peptidase_C1A_C"/>
</dbReference>
<sequence>MMRLAFIALAAVVSCTFAQPKLDFLSDEYIEQLNSKNLPWKAGRNFERDTSLYDIQRLLSVGTINPPSEFETIFHEDDGEELPEEFDARKQWSKCESIKEIRDQSGCGSCWAVSSASVMSDRICIHSDQKNQLRISAADMIECCESCTLSADGCHGGIPYFTFTEWKDSGFVSGGEYNSTNGCMSYPLPRCNPSCKTLYDAPTCKKECDKGSPLKYEEDKHYAKQAYRIMSKVERQIQLEIIKNGPVVASFTVYADFIHYLSGVYKFDGESKLLGGHAVRIIGWGIENGTYPYWLVSNSWNERWGDQGLFKIWRGKNECGIEEEITAGLPR</sequence>
<dbReference type="GO" id="GO:0006508">
    <property type="term" value="P:proteolysis"/>
    <property type="evidence" value="ECO:0007669"/>
    <property type="project" value="UniProtKB-KW"/>
</dbReference>
<dbReference type="Pfam" id="PF00112">
    <property type="entry name" value="Peptidase_C1"/>
    <property type="match status" value="1"/>
</dbReference>
<evidence type="ECO:0000256" key="4">
    <source>
        <dbReference type="ARBA" id="ARBA00022801"/>
    </source>
</evidence>
<dbReference type="InterPro" id="IPR012599">
    <property type="entry name" value="Propeptide_C1A"/>
</dbReference>
<evidence type="ECO:0000256" key="2">
    <source>
        <dbReference type="ARBA" id="ARBA00022670"/>
    </source>
</evidence>
<dbReference type="PANTHER" id="PTHR12411">
    <property type="entry name" value="CYSTEINE PROTEASE FAMILY C1-RELATED"/>
    <property type="match status" value="1"/>
</dbReference>
<evidence type="ECO:0000313" key="11">
    <source>
        <dbReference type="Proteomes" id="UP000410492"/>
    </source>
</evidence>
<evidence type="ECO:0000256" key="8">
    <source>
        <dbReference type="SAM" id="SignalP"/>
    </source>
</evidence>
<dbReference type="Pfam" id="PF08127">
    <property type="entry name" value="Propeptide_C1"/>
    <property type="match status" value="1"/>
</dbReference>
<dbReference type="Proteomes" id="UP000410492">
    <property type="component" value="Unassembled WGS sequence"/>
</dbReference>
<dbReference type="PROSITE" id="PS00139">
    <property type="entry name" value="THIOL_PROTEASE_CYS"/>
    <property type="match status" value="1"/>
</dbReference>
<accession>A0A653DIP3</accession>
<evidence type="ECO:0000256" key="1">
    <source>
        <dbReference type="ARBA" id="ARBA00008455"/>
    </source>
</evidence>
<evidence type="ECO:0000256" key="3">
    <source>
        <dbReference type="ARBA" id="ARBA00022729"/>
    </source>
</evidence>
<evidence type="ECO:0000256" key="6">
    <source>
        <dbReference type="ARBA" id="ARBA00023145"/>
    </source>
</evidence>
<comment type="similarity">
    <text evidence="1">Belongs to the peptidase C1 family.</text>
</comment>
<evidence type="ECO:0000259" key="9">
    <source>
        <dbReference type="SMART" id="SM00645"/>
    </source>
</evidence>
<dbReference type="PROSITE" id="PS51257">
    <property type="entry name" value="PROKAR_LIPOPROTEIN"/>
    <property type="match status" value="1"/>
</dbReference>
<name>A0A653DIP3_CALMS</name>
<evidence type="ECO:0000256" key="7">
    <source>
        <dbReference type="ARBA" id="ARBA00023157"/>
    </source>
</evidence>
<evidence type="ECO:0000256" key="5">
    <source>
        <dbReference type="ARBA" id="ARBA00022807"/>
    </source>
</evidence>
<dbReference type="EMBL" id="CAACVG010012315">
    <property type="protein sequence ID" value="VEN60080.1"/>
    <property type="molecule type" value="Genomic_DNA"/>
</dbReference>
<dbReference type="OrthoDB" id="640249at2759"/>
<dbReference type="InterPro" id="IPR013128">
    <property type="entry name" value="Peptidase_C1A"/>
</dbReference>
<organism evidence="10 11">
    <name type="scientific">Callosobruchus maculatus</name>
    <name type="common">Southern cowpea weevil</name>
    <name type="synonym">Pulse bruchid</name>
    <dbReference type="NCBI Taxonomy" id="64391"/>
    <lineage>
        <taxon>Eukaryota</taxon>
        <taxon>Metazoa</taxon>
        <taxon>Ecdysozoa</taxon>
        <taxon>Arthropoda</taxon>
        <taxon>Hexapoda</taxon>
        <taxon>Insecta</taxon>
        <taxon>Pterygota</taxon>
        <taxon>Neoptera</taxon>
        <taxon>Endopterygota</taxon>
        <taxon>Coleoptera</taxon>
        <taxon>Polyphaga</taxon>
        <taxon>Cucujiformia</taxon>
        <taxon>Chrysomeloidea</taxon>
        <taxon>Chrysomelidae</taxon>
        <taxon>Bruchinae</taxon>
        <taxon>Bruchini</taxon>
        <taxon>Callosobruchus</taxon>
    </lineage>
</organism>
<keyword evidence="3 8" id="KW-0732">Signal</keyword>
<dbReference type="FunFam" id="3.90.70.10:FF:000031">
    <property type="entry name" value="Cathepsin B"/>
    <property type="match status" value="1"/>
</dbReference>
<keyword evidence="11" id="KW-1185">Reference proteome</keyword>
<dbReference type="GO" id="GO:0004197">
    <property type="term" value="F:cysteine-type endopeptidase activity"/>
    <property type="evidence" value="ECO:0007669"/>
    <property type="project" value="InterPro"/>
</dbReference>
<dbReference type="SUPFAM" id="SSF54001">
    <property type="entry name" value="Cysteine proteinases"/>
    <property type="match status" value="1"/>
</dbReference>
<dbReference type="InterPro" id="IPR025660">
    <property type="entry name" value="Pept_his_AS"/>
</dbReference>
<dbReference type="SMART" id="SM00645">
    <property type="entry name" value="Pept_C1"/>
    <property type="match status" value="1"/>
</dbReference>
<keyword evidence="6" id="KW-0865">Zymogen</keyword>
<dbReference type="Gene3D" id="3.90.70.10">
    <property type="entry name" value="Cysteine proteinases"/>
    <property type="match status" value="1"/>
</dbReference>
<keyword evidence="2" id="KW-0645">Protease</keyword>
<keyword evidence="5" id="KW-0788">Thiol protease</keyword>
<feature type="domain" description="Peptidase C1A papain C-terminal" evidence="9">
    <location>
        <begin position="82"/>
        <end position="329"/>
    </location>
</feature>
<proteinExistence type="inferred from homology"/>